<protein>
    <submittedName>
        <fullName evidence="1">Spherulation-specific family 4</fullName>
    </submittedName>
</protein>
<accession>A0A6A5QXD6</accession>
<dbReference type="EMBL" id="ML979133">
    <property type="protein sequence ID" value="KAF1919939.1"/>
    <property type="molecule type" value="Genomic_DNA"/>
</dbReference>
<reference evidence="1" key="1">
    <citation type="journal article" date="2020" name="Stud. Mycol.">
        <title>101 Dothideomycetes genomes: a test case for predicting lifestyles and emergence of pathogens.</title>
        <authorList>
            <person name="Haridas S."/>
            <person name="Albert R."/>
            <person name="Binder M."/>
            <person name="Bloem J."/>
            <person name="Labutti K."/>
            <person name="Salamov A."/>
            <person name="Andreopoulos B."/>
            <person name="Baker S."/>
            <person name="Barry K."/>
            <person name="Bills G."/>
            <person name="Bluhm B."/>
            <person name="Cannon C."/>
            <person name="Castanera R."/>
            <person name="Culley D."/>
            <person name="Daum C."/>
            <person name="Ezra D."/>
            <person name="Gonzalez J."/>
            <person name="Henrissat B."/>
            <person name="Kuo A."/>
            <person name="Liang C."/>
            <person name="Lipzen A."/>
            <person name="Lutzoni F."/>
            <person name="Magnuson J."/>
            <person name="Mondo S."/>
            <person name="Nolan M."/>
            <person name="Ohm R."/>
            <person name="Pangilinan J."/>
            <person name="Park H.-J."/>
            <person name="Ramirez L."/>
            <person name="Alfaro M."/>
            <person name="Sun H."/>
            <person name="Tritt A."/>
            <person name="Yoshinaga Y."/>
            <person name="Zwiers L.-H."/>
            <person name="Turgeon B."/>
            <person name="Goodwin S."/>
            <person name="Spatafora J."/>
            <person name="Crous P."/>
            <person name="Grigoriev I."/>
        </authorList>
    </citation>
    <scope>NUCLEOTIDE SEQUENCE</scope>
    <source>
        <strain evidence="1">HMLAC05119</strain>
    </source>
</reference>
<dbReference type="InterPro" id="IPR021986">
    <property type="entry name" value="Spherulin4"/>
</dbReference>
<name>A0A6A5QXD6_AMPQU</name>
<organism evidence="1 2">
    <name type="scientific">Ampelomyces quisqualis</name>
    <name type="common">Powdery mildew agent</name>
    <dbReference type="NCBI Taxonomy" id="50730"/>
    <lineage>
        <taxon>Eukaryota</taxon>
        <taxon>Fungi</taxon>
        <taxon>Dikarya</taxon>
        <taxon>Ascomycota</taxon>
        <taxon>Pezizomycotina</taxon>
        <taxon>Dothideomycetes</taxon>
        <taxon>Pleosporomycetidae</taxon>
        <taxon>Pleosporales</taxon>
        <taxon>Pleosporineae</taxon>
        <taxon>Phaeosphaeriaceae</taxon>
        <taxon>Ampelomyces</taxon>
    </lineage>
</organism>
<keyword evidence="2" id="KW-1185">Reference proteome</keyword>
<dbReference type="AlphaFoldDB" id="A0A6A5QXD6"/>
<evidence type="ECO:0000313" key="2">
    <source>
        <dbReference type="Proteomes" id="UP000800096"/>
    </source>
</evidence>
<proteinExistence type="predicted"/>
<dbReference type="Proteomes" id="UP000800096">
    <property type="component" value="Unassembled WGS sequence"/>
</dbReference>
<evidence type="ECO:0000313" key="1">
    <source>
        <dbReference type="EMBL" id="KAF1919939.1"/>
    </source>
</evidence>
<dbReference type="Pfam" id="PF12138">
    <property type="entry name" value="Spherulin4"/>
    <property type="match status" value="1"/>
</dbReference>
<dbReference type="PANTHER" id="PTHR35040">
    <property type="match status" value="1"/>
</dbReference>
<dbReference type="PANTHER" id="PTHR35040:SF9">
    <property type="entry name" value="4-LIKE CELL SURFACE PROTEIN, PUTATIVE (AFU_ORTHOLOGUE AFUA_4G14080)-RELATED"/>
    <property type="match status" value="1"/>
</dbReference>
<sequence>MKSTILLPLYIYPKKGAWDHLYAAISQNPDLKFLIIINPNSGPGAAPWWPNEDYVREIPRLNAYANVQVVGYVRATYCKRSIDEVCKDVQTYADRSSIGLEVQGIFVDETTNLYSSRAKRYLDQIDEIVKAIDGIGGERITIHNPGTAVNKELARPGPDLTVVVETSCAQFMTKEYQKWLATSPYERSRTCYMLHSVPEEKVEDLTKTLRDRAKYLFVTSATENIYGSFGSSWQMFLAAMTAE</sequence>
<gene>
    <name evidence="1" type="ORF">BDU57DRAFT_492821</name>
</gene>
<dbReference type="OrthoDB" id="5342184at2759"/>